<dbReference type="InterPro" id="IPR026286">
    <property type="entry name" value="MaiA/AMDase"/>
</dbReference>
<dbReference type="EMBL" id="WTVA01000014">
    <property type="protein sequence ID" value="MZR23187.1"/>
    <property type="molecule type" value="Genomic_DNA"/>
</dbReference>
<keyword evidence="2" id="KW-1185">Reference proteome</keyword>
<dbReference type="PIRSF" id="PIRSF015736">
    <property type="entry name" value="MI"/>
    <property type="match status" value="1"/>
</dbReference>
<sequence length="247" mass="26345">MRDMDIDYSFDDIAPGGRIGLVALATDYNSETDLRRILPDGVDLFTNRVMNANPVTIENLRGMSGDITRAASGLLPGYGVDVVIYGCTSGTAAIGGDELQRLIQIAQPGVPCTNPILAASEALRAFNARKISILTPYTEDVNVAIKDSFGAEGFNILNIDGFGLEDDIEMTGMPLSAIAEAAVQICDPDADALFISCTAIRSALVVAELEQKLGKPVVTSNQALVWHCLKLMNNSSKVNGFGQLFDQ</sequence>
<evidence type="ECO:0000313" key="2">
    <source>
        <dbReference type="Proteomes" id="UP000445696"/>
    </source>
</evidence>
<dbReference type="PANTHER" id="PTHR40267:SF1">
    <property type="entry name" value="BLR3294 PROTEIN"/>
    <property type="match status" value="1"/>
</dbReference>
<evidence type="ECO:0000313" key="1">
    <source>
        <dbReference type="EMBL" id="MZR23187.1"/>
    </source>
</evidence>
<proteinExistence type="predicted"/>
<dbReference type="Gene3D" id="3.40.50.12500">
    <property type="match status" value="1"/>
</dbReference>
<gene>
    <name evidence="1" type="ORF">GQF03_12695</name>
</gene>
<organism evidence="1 2">
    <name type="scientific">Sneathiella chungangensis</name>
    <dbReference type="NCBI Taxonomy" id="1418234"/>
    <lineage>
        <taxon>Bacteria</taxon>
        <taxon>Pseudomonadati</taxon>
        <taxon>Pseudomonadota</taxon>
        <taxon>Alphaproteobacteria</taxon>
        <taxon>Sneathiellales</taxon>
        <taxon>Sneathiellaceae</taxon>
        <taxon>Sneathiella</taxon>
    </lineage>
</organism>
<name>A0A845MIR8_9PROT</name>
<reference evidence="1 2" key="1">
    <citation type="journal article" date="2014" name="Int. J. Syst. Evol. Microbiol.">
        <title>Sneathiella chungangensis sp. nov., isolated from a marine sand, and emended description of the genus Sneathiella.</title>
        <authorList>
            <person name="Siamphan C."/>
            <person name="Kim H."/>
            <person name="Lee J.S."/>
            <person name="Kim W."/>
        </authorList>
    </citation>
    <scope>NUCLEOTIDE SEQUENCE [LARGE SCALE GENOMIC DNA]</scope>
    <source>
        <strain evidence="1 2">KCTC 32476</strain>
    </source>
</reference>
<dbReference type="AlphaFoldDB" id="A0A845MIR8"/>
<comment type="caution">
    <text evidence="1">The sequence shown here is derived from an EMBL/GenBank/DDBJ whole genome shotgun (WGS) entry which is preliminary data.</text>
</comment>
<dbReference type="Pfam" id="PF17645">
    <property type="entry name" value="Amdase"/>
    <property type="match status" value="1"/>
</dbReference>
<dbReference type="OrthoDB" id="9816064at2"/>
<dbReference type="PANTHER" id="PTHR40267">
    <property type="entry name" value="BLR3294 PROTEIN"/>
    <property type="match status" value="1"/>
</dbReference>
<protein>
    <submittedName>
        <fullName evidence="1">Asp/Glu racemase</fullName>
    </submittedName>
</protein>
<accession>A0A845MIR8</accession>
<dbReference type="Proteomes" id="UP000445696">
    <property type="component" value="Unassembled WGS sequence"/>
</dbReference>
<dbReference type="InterPro" id="IPR053714">
    <property type="entry name" value="Iso_Racemase_Enz_sf"/>
</dbReference>